<feature type="region of interest" description="Disordered" evidence="1">
    <location>
        <begin position="72"/>
        <end position="104"/>
    </location>
</feature>
<reference evidence="2" key="1">
    <citation type="submission" date="2014-07" db="EMBL/GenBank/DDBJ databases">
        <authorList>
            <person name="Martin A.A"/>
            <person name="De Silva N."/>
        </authorList>
    </citation>
    <scope>NUCLEOTIDE SEQUENCE</scope>
</reference>
<proteinExistence type="predicted"/>
<sequence length="104" mass="12137">MHYNWKRSRLSSLSTSDDETPRNRTREKFLKRHRRMVNASERKQISPIIEEVSPSVENEEIEIPSVEEFLDPKGKICNAPKDQEDSRGSGMNNGDSHHYETNHD</sequence>
<keyword evidence="2" id="KW-1185">Reference proteome</keyword>
<organism evidence="2 3">
    <name type="scientific">Strongyloides venezuelensis</name>
    <name type="common">Threadworm</name>
    <dbReference type="NCBI Taxonomy" id="75913"/>
    <lineage>
        <taxon>Eukaryota</taxon>
        <taxon>Metazoa</taxon>
        <taxon>Ecdysozoa</taxon>
        <taxon>Nematoda</taxon>
        <taxon>Chromadorea</taxon>
        <taxon>Rhabditida</taxon>
        <taxon>Tylenchina</taxon>
        <taxon>Panagrolaimomorpha</taxon>
        <taxon>Strongyloidoidea</taxon>
        <taxon>Strongyloididae</taxon>
        <taxon>Strongyloides</taxon>
    </lineage>
</organism>
<dbReference type="WBParaSite" id="SVE_1697900.1">
    <property type="protein sequence ID" value="SVE_1697900.1"/>
    <property type="gene ID" value="SVE_1697900"/>
</dbReference>
<dbReference type="Proteomes" id="UP000035680">
    <property type="component" value="Unassembled WGS sequence"/>
</dbReference>
<evidence type="ECO:0000313" key="3">
    <source>
        <dbReference type="WBParaSite" id="SVE_1697900.1"/>
    </source>
</evidence>
<protein>
    <submittedName>
        <fullName evidence="3">Uncharacterized protein</fullName>
    </submittedName>
</protein>
<dbReference type="AlphaFoldDB" id="A0A0K0FX13"/>
<reference evidence="3" key="2">
    <citation type="submission" date="2015-08" db="UniProtKB">
        <authorList>
            <consortium name="WormBaseParasite"/>
        </authorList>
    </citation>
    <scope>IDENTIFICATION</scope>
</reference>
<accession>A0A0K0FX13</accession>
<feature type="region of interest" description="Disordered" evidence="1">
    <location>
        <begin position="1"/>
        <end position="27"/>
    </location>
</feature>
<evidence type="ECO:0000313" key="2">
    <source>
        <dbReference type="Proteomes" id="UP000035680"/>
    </source>
</evidence>
<feature type="compositionally biased region" description="Basic and acidic residues" evidence="1">
    <location>
        <begin position="95"/>
        <end position="104"/>
    </location>
</feature>
<name>A0A0K0FX13_STRVS</name>
<evidence type="ECO:0000256" key="1">
    <source>
        <dbReference type="SAM" id="MobiDB-lite"/>
    </source>
</evidence>